<dbReference type="CDD" id="cd06083">
    <property type="entry name" value="KOW_Spt5_3"/>
    <property type="match status" value="1"/>
</dbReference>
<evidence type="ECO:0000256" key="6">
    <source>
        <dbReference type="ARBA" id="ARBA00023159"/>
    </source>
</evidence>
<feature type="compositionally biased region" description="Acidic residues" evidence="10">
    <location>
        <begin position="8"/>
        <end position="25"/>
    </location>
</feature>
<feature type="domain" description="KOW" evidence="12">
    <location>
        <begin position="714"/>
        <end position="741"/>
    </location>
</feature>
<dbReference type="InterPro" id="IPR041975">
    <property type="entry name" value="KOW_Spt5_2"/>
</dbReference>
<dbReference type="CDD" id="cd06081">
    <property type="entry name" value="KOW_Spt5_1"/>
    <property type="match status" value="1"/>
</dbReference>
<accession>A0AAD8RHE4</accession>
<dbReference type="FunFam" id="3.30.70.940:FF:000007">
    <property type="entry name" value="Transcription elongation factor SPT5"/>
    <property type="match status" value="1"/>
</dbReference>
<dbReference type="Gene3D" id="2.30.30.30">
    <property type="match status" value="3"/>
</dbReference>
<dbReference type="PANTHER" id="PTHR11125">
    <property type="entry name" value="SUPPRESSOR OF TY 5"/>
    <property type="match status" value="1"/>
</dbReference>
<keyword evidence="8 9" id="KW-0539">Nucleus</keyword>
<dbReference type="InterPro" id="IPR039659">
    <property type="entry name" value="SPT5"/>
</dbReference>
<feature type="region of interest" description="Disordered" evidence="10">
    <location>
        <begin position="1"/>
        <end position="138"/>
    </location>
</feature>
<dbReference type="PROSITE" id="PS01108">
    <property type="entry name" value="RIBOSOMAL_L24"/>
    <property type="match status" value="1"/>
</dbReference>
<dbReference type="CDD" id="cd06084">
    <property type="entry name" value="KOW_Spt5_4"/>
    <property type="match status" value="1"/>
</dbReference>
<keyword evidence="7 9" id="KW-0804">Transcription</keyword>
<evidence type="ECO:0000256" key="2">
    <source>
        <dbReference type="ARBA" id="ARBA00006956"/>
    </source>
</evidence>
<keyword evidence="3" id="KW-0678">Repressor</keyword>
<dbReference type="PANTHER" id="PTHR11125:SF15">
    <property type="entry name" value="TRANSCRIPTION ELONGATION FACTOR SPT5"/>
    <property type="match status" value="1"/>
</dbReference>
<dbReference type="GO" id="GO:0006368">
    <property type="term" value="P:transcription elongation by RNA polymerase II"/>
    <property type="evidence" value="ECO:0007669"/>
    <property type="project" value="TreeGrafter"/>
</dbReference>
<dbReference type="InterPro" id="IPR036735">
    <property type="entry name" value="NGN_dom_sf"/>
</dbReference>
<evidence type="ECO:0000256" key="3">
    <source>
        <dbReference type="ARBA" id="ARBA00022491"/>
    </source>
</evidence>
<feature type="region of interest" description="Disordered" evidence="10">
    <location>
        <begin position="823"/>
        <end position="856"/>
    </location>
</feature>
<dbReference type="GO" id="GO:0006412">
    <property type="term" value="P:translation"/>
    <property type="evidence" value="ECO:0007669"/>
    <property type="project" value="InterPro"/>
</dbReference>
<feature type="domain" description="KOW" evidence="12">
    <location>
        <begin position="269"/>
        <end position="296"/>
    </location>
</feature>
<reference evidence="13" key="1">
    <citation type="submission" date="2023-07" db="EMBL/GenBank/DDBJ databases">
        <title>A chromosome-level genome assembly of Lolium multiflorum.</title>
        <authorList>
            <person name="Chen Y."/>
            <person name="Copetti D."/>
            <person name="Kolliker R."/>
            <person name="Studer B."/>
        </authorList>
    </citation>
    <scope>NUCLEOTIDE SEQUENCE</scope>
    <source>
        <strain evidence="13">02402/16</strain>
        <tissue evidence="13">Leaf</tissue>
    </source>
</reference>
<dbReference type="InterPro" id="IPR005824">
    <property type="entry name" value="KOW"/>
</dbReference>
<evidence type="ECO:0000259" key="12">
    <source>
        <dbReference type="SMART" id="SM00739"/>
    </source>
</evidence>
<dbReference type="FunFam" id="2.30.30.30:FF:000024">
    <property type="entry name" value="Transcription elongation factor SPT5"/>
    <property type="match status" value="1"/>
</dbReference>
<dbReference type="PIRSF" id="PIRSF036945">
    <property type="entry name" value="Spt5"/>
    <property type="match status" value="1"/>
</dbReference>
<dbReference type="Pfam" id="PF23037">
    <property type="entry name" value="KOWx_SPT5"/>
    <property type="match status" value="1"/>
</dbReference>
<keyword evidence="5" id="KW-0805">Transcription regulation</keyword>
<dbReference type="Pfam" id="PF23042">
    <property type="entry name" value="KOW1_SPT5"/>
    <property type="match status" value="1"/>
</dbReference>
<dbReference type="GO" id="GO:0003735">
    <property type="term" value="F:structural constituent of ribosome"/>
    <property type="evidence" value="ECO:0007669"/>
    <property type="project" value="InterPro"/>
</dbReference>
<dbReference type="CDD" id="cd06082">
    <property type="entry name" value="KOW_Spt5_2"/>
    <property type="match status" value="1"/>
</dbReference>
<comment type="subcellular location">
    <subcellularLocation>
        <location evidence="1 9">Nucleus</location>
    </subcellularLocation>
</comment>
<dbReference type="Pfam" id="PF23290">
    <property type="entry name" value="KOW5_SPT5"/>
    <property type="match status" value="1"/>
</dbReference>
<dbReference type="SMART" id="SM00738">
    <property type="entry name" value="NGN"/>
    <property type="match status" value="1"/>
</dbReference>
<evidence type="ECO:0000256" key="9">
    <source>
        <dbReference type="PIRNR" id="PIRNR036945"/>
    </source>
</evidence>
<dbReference type="Gene3D" id="3.30.70.940">
    <property type="entry name" value="NusG, N-terminal domain"/>
    <property type="match status" value="1"/>
</dbReference>
<dbReference type="InterPro" id="IPR006645">
    <property type="entry name" value="NGN-like_dom"/>
</dbReference>
<dbReference type="GO" id="GO:0006357">
    <property type="term" value="P:regulation of transcription by RNA polymerase II"/>
    <property type="evidence" value="ECO:0007669"/>
    <property type="project" value="InterPro"/>
</dbReference>
<dbReference type="InterPro" id="IPR017071">
    <property type="entry name" value="TF_Spt5_eukaryote"/>
</dbReference>
<dbReference type="Pfam" id="PF11942">
    <property type="entry name" value="Spt5_N"/>
    <property type="match status" value="1"/>
</dbReference>
<dbReference type="GO" id="GO:0032044">
    <property type="term" value="C:DSIF complex"/>
    <property type="evidence" value="ECO:0007669"/>
    <property type="project" value="TreeGrafter"/>
</dbReference>
<keyword evidence="14" id="KW-1185">Reference proteome</keyword>
<keyword evidence="6" id="KW-0010">Activator</keyword>
<dbReference type="Pfam" id="PF23284">
    <property type="entry name" value="KOW2_Spt5"/>
    <property type="match status" value="1"/>
</dbReference>
<dbReference type="InterPro" id="IPR005100">
    <property type="entry name" value="NGN-domain"/>
</dbReference>
<feature type="domain" description="KOW" evidence="12">
    <location>
        <begin position="478"/>
        <end position="505"/>
    </location>
</feature>
<dbReference type="GO" id="GO:0003729">
    <property type="term" value="F:mRNA binding"/>
    <property type="evidence" value="ECO:0007669"/>
    <property type="project" value="TreeGrafter"/>
</dbReference>
<keyword evidence="4" id="KW-0677">Repeat</keyword>
<feature type="domain" description="KOW" evidence="12">
    <location>
        <begin position="426"/>
        <end position="453"/>
    </location>
</feature>
<evidence type="ECO:0000256" key="7">
    <source>
        <dbReference type="ARBA" id="ARBA00023163"/>
    </source>
</evidence>
<dbReference type="GO" id="GO:0032784">
    <property type="term" value="P:regulation of DNA-templated transcription elongation"/>
    <property type="evidence" value="ECO:0007669"/>
    <property type="project" value="InterPro"/>
</dbReference>
<evidence type="ECO:0000256" key="8">
    <source>
        <dbReference type="ARBA" id="ARBA00023242"/>
    </source>
</evidence>
<dbReference type="Pfam" id="PF23287">
    <property type="entry name" value="KOW7_SPT5"/>
    <property type="match status" value="1"/>
</dbReference>
<organism evidence="13 14">
    <name type="scientific">Lolium multiflorum</name>
    <name type="common">Italian ryegrass</name>
    <name type="synonym">Lolium perenne subsp. multiflorum</name>
    <dbReference type="NCBI Taxonomy" id="4521"/>
    <lineage>
        <taxon>Eukaryota</taxon>
        <taxon>Viridiplantae</taxon>
        <taxon>Streptophyta</taxon>
        <taxon>Embryophyta</taxon>
        <taxon>Tracheophyta</taxon>
        <taxon>Spermatophyta</taxon>
        <taxon>Magnoliopsida</taxon>
        <taxon>Liliopsida</taxon>
        <taxon>Poales</taxon>
        <taxon>Poaceae</taxon>
        <taxon>BOP clade</taxon>
        <taxon>Pooideae</taxon>
        <taxon>Poodae</taxon>
        <taxon>Poeae</taxon>
        <taxon>Poeae Chloroplast Group 2 (Poeae type)</taxon>
        <taxon>Loliodinae</taxon>
        <taxon>Loliinae</taxon>
        <taxon>Lolium</taxon>
    </lineage>
</organism>
<dbReference type="CDD" id="cd09888">
    <property type="entry name" value="NGN_Euk"/>
    <property type="match status" value="1"/>
</dbReference>
<evidence type="ECO:0000313" key="13">
    <source>
        <dbReference type="EMBL" id="KAK1620202.1"/>
    </source>
</evidence>
<feature type="domain" description="KOW" evidence="12">
    <location>
        <begin position="602"/>
        <end position="629"/>
    </location>
</feature>
<evidence type="ECO:0000256" key="1">
    <source>
        <dbReference type="ARBA" id="ARBA00004123"/>
    </source>
</evidence>
<dbReference type="InterPro" id="IPR041976">
    <property type="entry name" value="KOW_Spt5_3"/>
</dbReference>
<dbReference type="FunFam" id="2.30.30.30:FF:000027">
    <property type="entry name" value="Transcription elongation factor SPT5"/>
    <property type="match status" value="1"/>
</dbReference>
<dbReference type="Pfam" id="PF23291">
    <property type="entry name" value="KOW4_SPT5"/>
    <property type="match status" value="1"/>
</dbReference>
<comment type="caution">
    <text evidence="13">The sequence shown here is derived from an EMBL/GenBank/DDBJ whole genome shotgun (WGS) entry which is preliminary data.</text>
</comment>
<dbReference type="InterPro" id="IPR041978">
    <property type="entry name" value="KOW_Spt5_5"/>
</dbReference>
<feature type="compositionally biased region" description="Acidic residues" evidence="10">
    <location>
        <begin position="91"/>
        <end position="119"/>
    </location>
</feature>
<evidence type="ECO:0000256" key="10">
    <source>
        <dbReference type="SAM" id="MobiDB-lite"/>
    </source>
</evidence>
<dbReference type="GO" id="GO:0005840">
    <property type="term" value="C:ribosome"/>
    <property type="evidence" value="ECO:0007669"/>
    <property type="project" value="InterPro"/>
</dbReference>
<dbReference type="EMBL" id="JAUUTY010000006">
    <property type="protein sequence ID" value="KAK1620202.1"/>
    <property type="molecule type" value="Genomic_DNA"/>
</dbReference>
<dbReference type="SUPFAM" id="SSF50104">
    <property type="entry name" value="Translation proteins SH3-like domain"/>
    <property type="match status" value="1"/>
</dbReference>
<dbReference type="InterPro" id="IPR014722">
    <property type="entry name" value="Rib_uL2_dom2"/>
</dbReference>
<dbReference type="InterPro" id="IPR041973">
    <property type="entry name" value="KOW_Spt5_1"/>
</dbReference>
<dbReference type="InterPro" id="IPR041977">
    <property type="entry name" value="KOW_Spt5_4"/>
</dbReference>
<feature type="compositionally biased region" description="Acidic residues" evidence="10">
    <location>
        <begin position="43"/>
        <end position="69"/>
    </location>
</feature>
<dbReference type="FunFam" id="2.30.30.30:FF:000043">
    <property type="entry name" value="Transcription elongation factor SPT5"/>
    <property type="match status" value="1"/>
</dbReference>
<dbReference type="InterPro" id="IPR022581">
    <property type="entry name" value="Spt5_N"/>
</dbReference>
<name>A0AAD8RHE4_LOLMU</name>
<dbReference type="CDD" id="cd06085">
    <property type="entry name" value="KOW_Spt5_5"/>
    <property type="match status" value="1"/>
</dbReference>
<feature type="domain" description="KOW" evidence="12">
    <location>
        <begin position="1000"/>
        <end position="1027"/>
    </location>
</feature>
<dbReference type="AlphaFoldDB" id="A0AAD8RHE4"/>
<dbReference type="InterPro" id="IPR005825">
    <property type="entry name" value="Ribosomal_uL24_CS"/>
</dbReference>
<dbReference type="InterPro" id="IPR039385">
    <property type="entry name" value="NGN_Euk"/>
</dbReference>
<evidence type="ECO:0000256" key="5">
    <source>
        <dbReference type="ARBA" id="ARBA00023015"/>
    </source>
</evidence>
<dbReference type="InterPro" id="IPR057936">
    <property type="entry name" value="KOWx_Spt5"/>
</dbReference>
<dbReference type="SMART" id="SM00739">
    <property type="entry name" value="KOW"/>
    <property type="match status" value="6"/>
</dbReference>
<dbReference type="InterPro" id="IPR057935">
    <property type="entry name" value="KOW_Spt5_6_plant"/>
</dbReference>
<evidence type="ECO:0000313" key="14">
    <source>
        <dbReference type="Proteomes" id="UP001231189"/>
    </source>
</evidence>
<sequence>MSRRGRGEEDDSEEEEAAETYDSEEERGGKRPRRARRPGVETFIDDAASEDDDDEDEGVDEDDDDDEDYGGGGGKGSKRMKRASILIDDMAQVDDDVEEDEEGEYEPGFIDDDLPDNPDEGVRNSRRHSVPMDEEAEDDTDKILQHLAYKYGRQPQFDYADEVFTEVDQQALLPSVKDPKLWMVKCAIGHERETALCLMQKFIDREDLQIKSVIALEHLKNYIYVEAEKESHVKEACKGMRNIFASAKITQVPTKEMADVLSVTTKSVDLSRDTWVRIKLGTYKGDLAKVVDVDDVNQKAIVKVIPRIDLQALTDKLTKKLNGLKVEKKKKSFVPPPRLFSVGEAREMNIPVERRRHRDSGEYFEVVDGLTFEDGFLRKTVSIKAISTHNVQPSLDELEKFRRVGDDINEDVASLSTLFSNRKKGHFMKGDAVVVVKGDLKNLEGCVEKVEDATVHIRPKQSGLPKTLAFNATDLCKHFNPGDHVKVVSGAQQGATGMVVKVEGHVLIILSDTTKEHIRVFADHLVESSEVTTGITKFGDYELHDLVLLDNLSFGVILKVESEAFQVLKGVPDRPEVVLVKLREIKYKIDRRTSAKDRPGNTVSTKDIVRVVEGTYKGKQGPVQHIHKGILFIYDRHHLENSGFICAKAQSCLLVGGSIATREGMGTDTEDPRLGAFRSPARILQSPGGLPPRGPYMNSGGRFGGGGRGGRGHNALVSRCIKIKSGPYKGYRGRVKEVNGALVRVELDSLMKIVTVKRDDIAEPANVETPVRESRYSLGSETPMHPSRTPMYPIQTPMREPGATPMRDVLQTPMHNQAWAPMSPRNEAWAPTSPRNESWAPMSPPRDNQEDGNSGTWGTWGISPAYQPGTPVVRPFEAPTPGSGWESAPGNGFGDATFNAPTPTAQPMTPIPASYQPQTPGGQPMTPGNAGMDIMSPAIGDEGGSSWLLPDVMVNVSRGDGPTSGVVKEVLPDGSCRVALGPSGNGDDVTALPDELEIIRPKKNDRLKIMNGSLRGVIGKLIGVDGSDGIVRVEGSLEVKIVDLVILGKLAI</sequence>
<protein>
    <recommendedName>
        <fullName evidence="9">Transcription elongation factor SPT5</fullName>
    </recommendedName>
</protein>
<feature type="domain" description="NusG-like N-terminal" evidence="11">
    <location>
        <begin position="178"/>
        <end position="264"/>
    </location>
</feature>
<dbReference type="InterPro" id="IPR057934">
    <property type="entry name" value="KOW_Spt5_7"/>
</dbReference>
<dbReference type="InterPro" id="IPR008991">
    <property type="entry name" value="Translation_prot_SH3-like_sf"/>
</dbReference>
<dbReference type="Pfam" id="PF03439">
    <property type="entry name" value="Spt5-NGN"/>
    <property type="match status" value="1"/>
</dbReference>
<dbReference type="Proteomes" id="UP001231189">
    <property type="component" value="Unassembled WGS sequence"/>
</dbReference>
<gene>
    <name evidence="13" type="ORF">QYE76_025719</name>
</gene>
<comment type="similarity">
    <text evidence="2 9">Belongs to the SPT5 family.</text>
</comment>
<evidence type="ECO:0000259" key="11">
    <source>
        <dbReference type="SMART" id="SM00738"/>
    </source>
</evidence>
<dbReference type="Pfam" id="PF23038">
    <property type="entry name" value="KOW6_SPT51-2"/>
    <property type="match status" value="1"/>
</dbReference>
<dbReference type="Pfam" id="PF00467">
    <property type="entry name" value="KOW"/>
    <property type="match status" value="1"/>
</dbReference>
<proteinExistence type="inferred from homology"/>
<dbReference type="CDD" id="cd06086">
    <property type="entry name" value="KOW_Spt5_6"/>
    <property type="match status" value="1"/>
</dbReference>
<evidence type="ECO:0000256" key="4">
    <source>
        <dbReference type="ARBA" id="ARBA00022737"/>
    </source>
</evidence>